<dbReference type="InterPro" id="IPR006843">
    <property type="entry name" value="PAP/fibrillin_dom"/>
</dbReference>
<comment type="subcellular location">
    <subcellularLocation>
        <location evidence="1">Plastid</location>
    </subcellularLocation>
</comment>
<proteinExistence type="inferred from homology"/>
<evidence type="ECO:0000313" key="7">
    <source>
        <dbReference type="Proteomes" id="UP000326939"/>
    </source>
</evidence>
<dbReference type="InterPro" id="IPR039633">
    <property type="entry name" value="PAP"/>
</dbReference>
<dbReference type="AlphaFoldDB" id="A0A5N5JNI7"/>
<gene>
    <name evidence="6" type="ORF">DKX38_025108</name>
</gene>
<reference evidence="7" key="1">
    <citation type="journal article" date="2019" name="Gigascience">
        <title>De novo genome assembly of the endangered Acer yangbiense, a plant species with extremely small populations endemic to Yunnan Province, China.</title>
        <authorList>
            <person name="Yang J."/>
            <person name="Wariss H.M."/>
            <person name="Tao L."/>
            <person name="Zhang R."/>
            <person name="Yun Q."/>
            <person name="Hollingsworth P."/>
            <person name="Dao Z."/>
            <person name="Luo G."/>
            <person name="Guo H."/>
            <person name="Ma Y."/>
            <person name="Sun W."/>
        </authorList>
    </citation>
    <scope>NUCLEOTIDE SEQUENCE [LARGE SCALE GENOMIC DNA]</scope>
    <source>
        <strain evidence="7">cv. br00</strain>
    </source>
</reference>
<organism evidence="6 7">
    <name type="scientific">Salix brachista</name>
    <dbReference type="NCBI Taxonomy" id="2182728"/>
    <lineage>
        <taxon>Eukaryota</taxon>
        <taxon>Viridiplantae</taxon>
        <taxon>Streptophyta</taxon>
        <taxon>Embryophyta</taxon>
        <taxon>Tracheophyta</taxon>
        <taxon>Spermatophyta</taxon>
        <taxon>Magnoliopsida</taxon>
        <taxon>eudicotyledons</taxon>
        <taxon>Gunneridae</taxon>
        <taxon>Pentapetalae</taxon>
        <taxon>rosids</taxon>
        <taxon>fabids</taxon>
        <taxon>Malpighiales</taxon>
        <taxon>Salicaceae</taxon>
        <taxon>Saliceae</taxon>
        <taxon>Salix</taxon>
    </lineage>
</organism>
<dbReference type="Pfam" id="PF04755">
    <property type="entry name" value="PAP_fibrillin"/>
    <property type="match status" value="1"/>
</dbReference>
<dbReference type="PANTHER" id="PTHR31906">
    <property type="entry name" value="PLASTID-LIPID-ASSOCIATED PROTEIN 4, CHLOROPLASTIC-RELATED"/>
    <property type="match status" value="1"/>
</dbReference>
<keyword evidence="3" id="KW-0934">Plastid</keyword>
<evidence type="ECO:0000256" key="1">
    <source>
        <dbReference type="ARBA" id="ARBA00004474"/>
    </source>
</evidence>
<comment type="similarity">
    <text evidence="2">Belongs to the PAP/fibrillin family.</text>
</comment>
<sequence>MFLKLDSMATKLVNPGSQVVHSEPRMRKMLITHSSSVPPIIHPWTMRKTIADGVRPIHTTKVAEQSPGLANDNKEIKENDKDYREVEQIKADLYQAVQVINRGIFGVPSAKQSEIHGLAELLESQNPTSDPTLNLEKVGGCWKLLYSTITILGSKRTKLGLRDFITLGDFFQNIDVAKGKAVNVINFNVRGLNLLNGQLTIEASFKTASKSRVDINYESSTITPDQVKLNQLNSERYAAFANISKLRSVILVLQL</sequence>
<evidence type="ECO:0000256" key="3">
    <source>
        <dbReference type="ARBA" id="ARBA00022640"/>
    </source>
</evidence>
<dbReference type="EMBL" id="VDCV01000016">
    <property type="protein sequence ID" value="KAB5520789.1"/>
    <property type="molecule type" value="Genomic_DNA"/>
</dbReference>
<keyword evidence="4" id="KW-0809">Transit peptide</keyword>
<dbReference type="GO" id="GO:0009536">
    <property type="term" value="C:plastid"/>
    <property type="evidence" value="ECO:0007669"/>
    <property type="project" value="UniProtKB-SubCell"/>
</dbReference>
<evidence type="ECO:0000256" key="4">
    <source>
        <dbReference type="ARBA" id="ARBA00022946"/>
    </source>
</evidence>
<feature type="domain" description="Plastid lipid-associated protein/fibrillin conserved" evidence="5">
    <location>
        <begin position="88"/>
        <end position="247"/>
    </location>
</feature>
<comment type="caution">
    <text evidence="6">The sequence shown here is derived from an EMBL/GenBank/DDBJ whole genome shotgun (WGS) entry which is preliminary data.</text>
</comment>
<dbReference type="Proteomes" id="UP000326939">
    <property type="component" value="Chromosome 16"/>
</dbReference>
<evidence type="ECO:0000259" key="5">
    <source>
        <dbReference type="Pfam" id="PF04755"/>
    </source>
</evidence>
<accession>A0A5N5JNI7</accession>
<keyword evidence="7" id="KW-1185">Reference proteome</keyword>
<protein>
    <recommendedName>
        <fullName evidence="5">Plastid lipid-associated protein/fibrillin conserved domain-containing protein</fullName>
    </recommendedName>
</protein>
<evidence type="ECO:0000313" key="6">
    <source>
        <dbReference type="EMBL" id="KAB5520789.1"/>
    </source>
</evidence>
<name>A0A5N5JNI7_9ROSI</name>
<evidence type="ECO:0000256" key="2">
    <source>
        <dbReference type="ARBA" id="ARBA00005845"/>
    </source>
</evidence>